<feature type="region of interest" description="Disordered" evidence="1">
    <location>
        <begin position="128"/>
        <end position="161"/>
    </location>
</feature>
<dbReference type="InterPro" id="IPR008786">
    <property type="entry name" value="Poxvirus_A31"/>
</dbReference>
<evidence type="ECO:0000313" key="3">
    <source>
        <dbReference type="EMBL" id="CCD83303.1"/>
    </source>
</evidence>
<dbReference type="Pfam" id="PF05771">
    <property type="entry name" value="Pox_A31"/>
    <property type="match status" value="1"/>
</dbReference>
<reference evidence="3 4" key="2">
    <citation type="submission" date="2011-10" db="EMBL/GenBank/DDBJ databases">
        <authorList>
            <person name="Darby A."/>
        </authorList>
    </citation>
    <scope>NUCLEOTIDE SEQUENCE [LARGE SCALE GENOMIC DNA]</scope>
    <source>
        <strain evidence="3">Red squirrel UK</strain>
    </source>
</reference>
<reference evidence="3 4" key="3">
    <citation type="submission" date="2013-10" db="EMBL/GenBank/DDBJ databases">
        <title>The genome of epidemic Squirrel Poxvirus reveals novel virulence genes.</title>
        <authorList>
            <person name="Darby A.C."/>
            <person name="McInnes C.J."/>
            <person name="Kjaer K.H."/>
            <person name="Wood A.R."/>
            <person name="Hughes M."/>
            <person name="Martensen P.M."/>
            <person name="Radford A.D."/>
            <person name="Hall N."/>
            <person name="Chantrey J."/>
        </authorList>
    </citation>
    <scope>NUCLEOTIDE SEQUENCE [LARGE SCALE GENOMIC DNA]</scope>
    <source>
        <strain evidence="3">Red squirrel UK</strain>
    </source>
</reference>
<feature type="compositionally biased region" description="Low complexity" evidence="1">
    <location>
        <begin position="132"/>
        <end position="147"/>
    </location>
</feature>
<name>Q1HTR5_9POXV</name>
<evidence type="ECO:0000313" key="4">
    <source>
        <dbReference type="Proteomes" id="UP000144311"/>
    </source>
</evidence>
<dbReference type="Proteomes" id="UP000144311">
    <property type="component" value="Segment"/>
</dbReference>
<dbReference type="OrthoDB" id="18041at10239"/>
<evidence type="ECO:0000256" key="1">
    <source>
        <dbReference type="SAM" id="MobiDB-lite"/>
    </source>
</evidence>
<dbReference type="KEGG" id="vg:18158332"/>
<sequence>MDVFNTLRFLESTGFSGAASMLPRAKVRLSHRGADFVFYRPKPSTVQRYMSACGVWHSDVVVLGKVVMCGEKLLLFYMDLCYHGASMNGSLYRLGTSIRSLSLRERRLMARSADPEDDSVCCWGLSEEDYYPGPRGRLSSASSSGSLERPEFELGSDEDSD</sequence>
<protein>
    <submittedName>
        <fullName evidence="3">Conserved hypothetical pox protein</fullName>
    </submittedName>
    <submittedName>
        <fullName evidence="2">O6R</fullName>
    </submittedName>
</protein>
<proteinExistence type="predicted"/>
<dbReference type="EMBL" id="HE601899">
    <property type="protein sequence ID" value="CCD83303.1"/>
    <property type="molecule type" value="Genomic_DNA"/>
</dbReference>
<dbReference type="GeneID" id="18158332"/>
<dbReference type="EMBL" id="AH015635">
    <property type="protein sequence ID" value="ABD51471.1"/>
    <property type="molecule type" value="Genomic_DNA"/>
</dbReference>
<evidence type="ECO:0000313" key="2">
    <source>
        <dbReference type="EMBL" id="ABD51471.1"/>
    </source>
</evidence>
<organism evidence="2">
    <name type="scientific">Squirrelpox virus</name>
    <dbReference type="NCBI Taxonomy" id="240426"/>
    <lineage>
        <taxon>Viruses</taxon>
        <taxon>Varidnaviria</taxon>
        <taxon>Bamfordvirae</taxon>
        <taxon>Nucleocytoviricota</taxon>
        <taxon>Pokkesviricetes</taxon>
        <taxon>Chitovirales</taxon>
        <taxon>Poxviridae</taxon>
        <taxon>Chordopoxvirinae</taxon>
        <taxon>Sciuripoxvirus</taxon>
        <taxon>Sciuripoxvirus squirrelpox</taxon>
    </lineage>
</organism>
<keyword evidence="4" id="KW-1185">Reference proteome</keyword>
<reference evidence="2" key="1">
    <citation type="journal article" date="2006" name="J. Gen. Virol.">
        <title>Genomic characterization of a novel poxvirus contributing to the decline of the red squirrel (Sciurus vulgaris) in the UK.</title>
        <authorList>
            <person name="McInnes C.J."/>
            <person name="Wood A.R."/>
            <person name="Thomas K."/>
            <person name="Sainsbury A.W."/>
            <person name="Gurnell J."/>
            <person name="Dein F.J."/>
            <person name="Nettleton P.F."/>
        </authorList>
    </citation>
    <scope>NUCLEOTIDE SEQUENCE</scope>
    <source>
        <strain evidence="2">1296/99</strain>
    </source>
</reference>
<dbReference type="RefSeq" id="YP_008658545.1">
    <property type="nucleotide sequence ID" value="NC_022563.1"/>
</dbReference>
<accession>Q1HTR5</accession>
<gene>
    <name evidence="2" type="primary">O6R</name>
    <name evidence="3" type="synonym">A31R</name>
    <name evidence="3" type="ORF">SQPV_1200</name>
</gene>